<dbReference type="AlphaFoldDB" id="A0A939DVL9"/>
<protein>
    <submittedName>
        <fullName evidence="1">Uncharacterized protein</fullName>
    </submittedName>
</protein>
<proteinExistence type="predicted"/>
<dbReference type="EMBL" id="JAEMWU010000001">
    <property type="protein sequence ID" value="MBN8204883.1"/>
    <property type="molecule type" value="Genomic_DNA"/>
</dbReference>
<gene>
    <name evidence="1" type="ORF">JF543_02790</name>
</gene>
<organism evidence="1 2">
    <name type="scientific">Microbacterium esteraromaticum</name>
    <dbReference type="NCBI Taxonomy" id="57043"/>
    <lineage>
        <taxon>Bacteria</taxon>
        <taxon>Bacillati</taxon>
        <taxon>Actinomycetota</taxon>
        <taxon>Actinomycetes</taxon>
        <taxon>Micrococcales</taxon>
        <taxon>Microbacteriaceae</taxon>
        <taxon>Microbacterium</taxon>
    </lineage>
</organism>
<name>A0A939DVL9_9MICO</name>
<evidence type="ECO:0000313" key="2">
    <source>
        <dbReference type="Proteomes" id="UP000664385"/>
    </source>
</evidence>
<dbReference type="RefSeq" id="WP_206822675.1">
    <property type="nucleotide sequence ID" value="NZ_JAEMWU010000001.1"/>
</dbReference>
<sequence length="436" mass="47854">MGVVETGKLPTGNRARAAFVAALEASDDRVERHYLEVKSGFDLNLKADRRKVVKFILGAAHRDPAKAARHFEGHAVMVLGLPLDDVRGVPKFEVMDLERDIVTFAGAHPPGWDIDLVPADDGRDFVLIIVDPPDGRILPVLQSSDLLVSGDVYIRVEGATRKVTGPELAAMVGRAHAPKHEPLLDVTVESLGPAQAIVIDSTELRELVEWHAKRLEEQVENTPTRSPFAALHASYMSDRRSPQEFLDEVEDWRDSALEVPSSGLHELAAMMTRPFALRIINNATTSLKEVRLDVTFDVPVTALDWEKQSNTINLFPDRPSGWGDDTYLTGISLRGMGPVVTPDAYNGSIRIASEGPAELVVEVRRLHAEQTVTTPDEDVVLVLFVDKPDSIPGKVTATWRLTAGEVNEVLRGSFDVDVARADWRDPLRSVISGITG</sequence>
<dbReference type="Proteomes" id="UP000664385">
    <property type="component" value="Unassembled WGS sequence"/>
</dbReference>
<accession>A0A939DVL9</accession>
<evidence type="ECO:0000313" key="1">
    <source>
        <dbReference type="EMBL" id="MBN8204883.1"/>
    </source>
</evidence>
<comment type="caution">
    <text evidence="1">The sequence shown here is derived from an EMBL/GenBank/DDBJ whole genome shotgun (WGS) entry which is preliminary data.</text>
</comment>
<reference evidence="1" key="1">
    <citation type="submission" date="2020-12" db="EMBL/GenBank/DDBJ databases">
        <title>PHA producing bacteria isolated from mangrove.</title>
        <authorList>
            <person name="Zheng W."/>
            <person name="Yu S."/>
            <person name="Huang Y."/>
        </authorList>
    </citation>
    <scope>NUCLEOTIDE SEQUENCE</scope>
    <source>
        <strain evidence="1">GN8-5</strain>
    </source>
</reference>